<feature type="coiled-coil region" evidence="5">
    <location>
        <begin position="666"/>
        <end position="693"/>
    </location>
</feature>
<feature type="compositionally biased region" description="Polar residues" evidence="6">
    <location>
        <begin position="536"/>
        <end position="558"/>
    </location>
</feature>
<keyword evidence="7" id="KW-0732">Signal</keyword>
<comment type="subcellular location">
    <subcellularLocation>
        <location evidence="1">Endomembrane system</location>
    </subcellularLocation>
</comment>
<dbReference type="EMBL" id="JAANBB010000233">
    <property type="protein sequence ID" value="KAF7545905.1"/>
    <property type="molecule type" value="Genomic_DNA"/>
</dbReference>
<feature type="compositionally biased region" description="Pro residues" evidence="6">
    <location>
        <begin position="852"/>
        <end position="861"/>
    </location>
</feature>
<feature type="region of interest" description="Disordered" evidence="6">
    <location>
        <begin position="180"/>
        <end position="220"/>
    </location>
</feature>
<feature type="compositionally biased region" description="Polar residues" evidence="6">
    <location>
        <begin position="830"/>
        <end position="847"/>
    </location>
</feature>
<feature type="signal peptide" evidence="7">
    <location>
        <begin position="1"/>
        <end position="24"/>
    </location>
</feature>
<dbReference type="GO" id="GO:0034975">
    <property type="term" value="P:protein folding in endoplasmic reticulum"/>
    <property type="evidence" value="ECO:0007669"/>
    <property type="project" value="TreeGrafter"/>
</dbReference>
<feature type="chain" id="PRO_5040337843" description="SUN domain-containing protein" evidence="7">
    <location>
        <begin position="25"/>
        <end position="861"/>
    </location>
</feature>
<feature type="compositionally biased region" description="Basic and acidic residues" evidence="6">
    <location>
        <begin position="403"/>
        <end position="418"/>
    </location>
</feature>
<feature type="region of interest" description="Disordered" evidence="6">
    <location>
        <begin position="393"/>
        <end position="421"/>
    </location>
</feature>
<keyword evidence="3" id="KW-1133">Transmembrane helix</keyword>
<keyword evidence="2" id="KW-0812">Transmembrane</keyword>
<dbReference type="GO" id="GO:0005737">
    <property type="term" value="C:cytoplasm"/>
    <property type="evidence" value="ECO:0007669"/>
    <property type="project" value="TreeGrafter"/>
</dbReference>
<evidence type="ECO:0000256" key="7">
    <source>
        <dbReference type="SAM" id="SignalP"/>
    </source>
</evidence>
<evidence type="ECO:0000313" key="10">
    <source>
        <dbReference type="Proteomes" id="UP000722485"/>
    </source>
</evidence>
<keyword evidence="10" id="KW-1185">Reference proteome</keyword>
<evidence type="ECO:0000256" key="5">
    <source>
        <dbReference type="SAM" id="Coils"/>
    </source>
</evidence>
<dbReference type="PROSITE" id="PS51469">
    <property type="entry name" value="SUN"/>
    <property type="match status" value="1"/>
</dbReference>
<evidence type="ECO:0000256" key="3">
    <source>
        <dbReference type="ARBA" id="ARBA00022989"/>
    </source>
</evidence>
<evidence type="ECO:0000256" key="2">
    <source>
        <dbReference type="ARBA" id="ARBA00022692"/>
    </source>
</evidence>
<dbReference type="Pfam" id="PF07738">
    <property type="entry name" value="Sad1_UNC"/>
    <property type="match status" value="1"/>
</dbReference>
<dbReference type="PANTHER" id="PTHR12953:SF0">
    <property type="entry name" value="SUN DOMAIN-CONTAINING OSSIFICATION FACTOR"/>
    <property type="match status" value="1"/>
</dbReference>
<feature type="region of interest" description="Disordered" evidence="6">
    <location>
        <begin position="84"/>
        <end position="117"/>
    </location>
</feature>
<dbReference type="Proteomes" id="UP000722485">
    <property type="component" value="Unassembled WGS sequence"/>
</dbReference>
<feature type="region of interest" description="Disordered" evidence="6">
    <location>
        <begin position="806"/>
        <end position="861"/>
    </location>
</feature>
<evidence type="ECO:0000256" key="1">
    <source>
        <dbReference type="ARBA" id="ARBA00004308"/>
    </source>
</evidence>
<name>A0A9P5H5Q9_9HYPO</name>
<comment type="caution">
    <text evidence="9">The sequence shown here is derived from an EMBL/GenBank/DDBJ whole genome shotgun (WGS) entry which is preliminary data.</text>
</comment>
<dbReference type="Gene3D" id="2.60.120.260">
    <property type="entry name" value="Galactose-binding domain-like"/>
    <property type="match status" value="1"/>
</dbReference>
<feature type="compositionally biased region" description="Basic and acidic residues" evidence="6">
    <location>
        <begin position="210"/>
        <end position="220"/>
    </location>
</feature>
<dbReference type="OrthoDB" id="266334at2759"/>
<keyword evidence="4" id="KW-0472">Membrane</keyword>
<organism evidence="9 10">
    <name type="scientific">Cylindrodendrum hubeiense</name>
    <dbReference type="NCBI Taxonomy" id="595255"/>
    <lineage>
        <taxon>Eukaryota</taxon>
        <taxon>Fungi</taxon>
        <taxon>Dikarya</taxon>
        <taxon>Ascomycota</taxon>
        <taxon>Pezizomycotina</taxon>
        <taxon>Sordariomycetes</taxon>
        <taxon>Hypocreomycetidae</taxon>
        <taxon>Hypocreales</taxon>
        <taxon>Nectriaceae</taxon>
        <taxon>Cylindrodendrum</taxon>
    </lineage>
</organism>
<feature type="compositionally biased region" description="Low complexity" evidence="6">
    <location>
        <begin position="575"/>
        <end position="585"/>
    </location>
</feature>
<sequence>MLSPWPPILRSITVILTWASYTGAEVHASSTTRQAESTSAATTCDAITINYITHSLPQSCLTSAWSSSAQASVDSNTKTILNAAETDAIPRSSDERAPQPTSVESESQDAAGDATTKPFMSFEDWKEMMLRETGQDPEDLGSRNANQRGADDRTPPDMGHAGLGEEDEISLNFDSYLDNNKKAGDLREHGAGSHPDNAGEHGVGDPVTSDDGRVSIHRSKDAGKTCKERFSYSSFDAGATVLKSGPGAKNTKAILVENKDSYMLLECSTRQKFVIVELSDDILIDTIVLANFEFFSSMIRHFRISVSDRYPVKTERWRELGTFEARNSRDIQPFLIENPQIWAKYVQIEFLTHYGNEYYCPLSLLRVHGSALLDSWKDSDPSRDDELHAEHEPEILQLETQSEETKSSNEQKPADHKTAVHVSSPVEHLPICALKAPTHLFAQTVATCEANLADGDTARRYDAQAGDSGSGHGHDAPPDPAEVRGTAKMQVSRTESSAAEAIPTAPPTTASPTVSRSVTSPTSSLDSPSSGVDIAANSTVQATSTKTVSNPESGTTVVPGSKPSPPGAYSAKNRTSGTAGSSTGSPPVQEGFFKAITKRLHQVESNLTLSLKYVEDQARHLQESLQRTEHKQISKANLFLVNLNQTVLAELRTVREQYDQIWQSTVIALESQREQSQREIVALSTRLNLLADEVVFQKRMAIVQAVLLLSCLILVIFSRGVSLPYLAPFTDQANGPHFGPAASPRTRGLYASAFEPTRHNNPLYDNQEVDYIPATLPPQDLRSNSTSRHHIPLSADEQAALLQCERLSPPPTPNLADDLPLPDMARQPHDTQATSFRCTPSIQQSSVRKPLPALPENPSSP</sequence>
<protein>
    <recommendedName>
        <fullName evidence="8">SUN domain-containing protein</fullName>
    </recommendedName>
</protein>
<gene>
    <name evidence="9" type="ORF">G7Z17_g8796</name>
</gene>
<evidence type="ECO:0000256" key="4">
    <source>
        <dbReference type="ARBA" id="ARBA00023136"/>
    </source>
</evidence>
<keyword evidence="5" id="KW-0175">Coiled coil</keyword>
<evidence type="ECO:0000256" key="6">
    <source>
        <dbReference type="SAM" id="MobiDB-lite"/>
    </source>
</evidence>
<evidence type="ECO:0000259" key="8">
    <source>
        <dbReference type="PROSITE" id="PS51469"/>
    </source>
</evidence>
<dbReference type="GO" id="GO:0016020">
    <property type="term" value="C:membrane"/>
    <property type="evidence" value="ECO:0007669"/>
    <property type="project" value="InterPro"/>
</dbReference>
<dbReference type="GO" id="GO:0012505">
    <property type="term" value="C:endomembrane system"/>
    <property type="evidence" value="ECO:0007669"/>
    <property type="project" value="UniProtKB-SubCell"/>
</dbReference>
<accession>A0A9P5H5Q9</accession>
<feature type="compositionally biased region" description="Low complexity" evidence="6">
    <location>
        <begin position="496"/>
        <end position="530"/>
    </location>
</feature>
<dbReference type="InterPro" id="IPR012919">
    <property type="entry name" value="SUN_dom"/>
</dbReference>
<feature type="compositionally biased region" description="Basic and acidic residues" evidence="6">
    <location>
        <begin position="180"/>
        <end position="203"/>
    </location>
</feature>
<dbReference type="InterPro" id="IPR045120">
    <property type="entry name" value="Suco/Slp1-like"/>
</dbReference>
<dbReference type="AlphaFoldDB" id="A0A9P5H5Q9"/>
<evidence type="ECO:0000313" key="9">
    <source>
        <dbReference type="EMBL" id="KAF7545905.1"/>
    </source>
</evidence>
<feature type="region of interest" description="Disordered" evidence="6">
    <location>
        <begin position="134"/>
        <end position="164"/>
    </location>
</feature>
<proteinExistence type="predicted"/>
<feature type="domain" description="SUN" evidence="8">
    <location>
        <begin position="211"/>
        <end position="372"/>
    </location>
</feature>
<feature type="region of interest" description="Disordered" evidence="6">
    <location>
        <begin position="461"/>
        <end position="587"/>
    </location>
</feature>
<reference evidence="9" key="1">
    <citation type="submission" date="2020-03" db="EMBL/GenBank/DDBJ databases">
        <title>Draft Genome Sequence of Cylindrodendrum hubeiense.</title>
        <authorList>
            <person name="Buettner E."/>
            <person name="Kellner H."/>
        </authorList>
    </citation>
    <scope>NUCLEOTIDE SEQUENCE</scope>
    <source>
        <strain evidence="9">IHI 201604</strain>
    </source>
</reference>
<dbReference type="PANTHER" id="PTHR12953">
    <property type="entry name" value="MEMBRANE PROTEIN CH1 RELATED"/>
    <property type="match status" value="1"/>
</dbReference>